<evidence type="ECO:0000256" key="2">
    <source>
        <dbReference type="ARBA" id="ARBA00005512"/>
    </source>
</evidence>
<keyword evidence="11" id="KW-1185">Reference proteome</keyword>
<evidence type="ECO:0000256" key="6">
    <source>
        <dbReference type="ARBA" id="ARBA00023136"/>
    </source>
</evidence>
<feature type="transmembrane region" description="Helical" evidence="8">
    <location>
        <begin position="106"/>
        <end position="125"/>
    </location>
</feature>
<evidence type="ECO:0000313" key="11">
    <source>
        <dbReference type="Proteomes" id="UP000008854"/>
    </source>
</evidence>
<evidence type="ECO:0000256" key="5">
    <source>
        <dbReference type="ARBA" id="ARBA00022989"/>
    </source>
</evidence>
<feature type="transmembrane region" description="Helical" evidence="8">
    <location>
        <begin position="220"/>
        <end position="240"/>
    </location>
</feature>
<feature type="transmembrane region" description="Helical" evidence="8">
    <location>
        <begin position="381"/>
        <end position="403"/>
    </location>
</feature>
<keyword evidence="6 8" id="KW-0472">Membrane</keyword>
<dbReference type="STRING" id="6183.A0A3Q0KDM3"/>
<evidence type="ECO:0000313" key="12">
    <source>
        <dbReference type="WBParaSite" id="Smp_026910.1"/>
    </source>
</evidence>
<accession>A0A3Q0KDM3</accession>
<dbReference type="InterPro" id="IPR057434">
    <property type="entry name" value="LMF1/2_N"/>
</dbReference>
<organism evidence="11 12">
    <name type="scientific">Schistosoma mansoni</name>
    <name type="common">Blood fluke</name>
    <dbReference type="NCBI Taxonomy" id="6183"/>
    <lineage>
        <taxon>Eukaryota</taxon>
        <taxon>Metazoa</taxon>
        <taxon>Spiralia</taxon>
        <taxon>Lophotrochozoa</taxon>
        <taxon>Platyhelminthes</taxon>
        <taxon>Trematoda</taxon>
        <taxon>Digenea</taxon>
        <taxon>Strigeidida</taxon>
        <taxon>Schistosomatoidea</taxon>
        <taxon>Schistosomatidae</taxon>
        <taxon>Schistosoma</taxon>
    </lineage>
</organism>
<dbReference type="InterPro" id="IPR009613">
    <property type="entry name" value="LMF"/>
</dbReference>
<feature type="transmembrane region" description="Helical" evidence="8">
    <location>
        <begin position="252"/>
        <end position="276"/>
    </location>
</feature>
<feature type="transmembrane region" description="Helical" evidence="8">
    <location>
        <begin position="137"/>
        <end position="155"/>
    </location>
</feature>
<feature type="domain" description="Lipase maturation factor 1/2 C-terminal" evidence="10">
    <location>
        <begin position="427"/>
        <end position="561"/>
    </location>
</feature>
<keyword evidence="5 8" id="KW-1133">Transmembrane helix</keyword>
<dbReference type="Proteomes" id="UP000008854">
    <property type="component" value="Unassembled WGS sequence"/>
</dbReference>
<comment type="subcellular location">
    <subcellularLocation>
        <location evidence="1 8">Endoplasmic reticulum membrane</location>
        <topology evidence="1 8">Multi-pass membrane protein</topology>
    </subcellularLocation>
</comment>
<reference evidence="12" key="2">
    <citation type="submission" date="2018-12" db="UniProtKB">
        <authorList>
            <consortium name="WormBaseParasite"/>
        </authorList>
    </citation>
    <scope>IDENTIFICATION</scope>
    <source>
        <strain evidence="12">Puerto Rican</strain>
    </source>
</reference>
<dbReference type="PANTHER" id="PTHR14463">
    <property type="entry name" value="LIPASE MATURATION FACTOR"/>
    <property type="match status" value="1"/>
</dbReference>
<evidence type="ECO:0000256" key="4">
    <source>
        <dbReference type="ARBA" id="ARBA00022824"/>
    </source>
</evidence>
<dbReference type="GO" id="GO:0005789">
    <property type="term" value="C:endoplasmic reticulum membrane"/>
    <property type="evidence" value="ECO:0007669"/>
    <property type="project" value="UniProtKB-SubCell"/>
</dbReference>
<comment type="function">
    <text evidence="8">Involved in the maturation of specific proteins in the endoplasmic reticulum.</text>
</comment>
<feature type="transmembrane region" description="Helical" evidence="8">
    <location>
        <begin position="297"/>
        <end position="318"/>
    </location>
</feature>
<keyword evidence="7" id="KW-0325">Glycoprotein</keyword>
<proteinExistence type="inferred from homology"/>
<evidence type="ECO:0000256" key="7">
    <source>
        <dbReference type="ARBA" id="ARBA00023180"/>
    </source>
</evidence>
<dbReference type="ExpressionAtlas" id="A0A3Q0KDM3">
    <property type="expression patterns" value="baseline"/>
</dbReference>
<dbReference type="GO" id="GO:0051604">
    <property type="term" value="P:protein maturation"/>
    <property type="evidence" value="ECO:0007669"/>
    <property type="project" value="InterPro"/>
</dbReference>
<dbReference type="AlphaFoldDB" id="A0A3Q0KDM3"/>
<evidence type="ECO:0000259" key="10">
    <source>
        <dbReference type="Pfam" id="PF25179"/>
    </source>
</evidence>
<name>A0A3Q0KDM3_SCHMA</name>
<feature type="domain" description="Lipase maturation factor 1/2 N-terminal" evidence="9">
    <location>
        <begin position="124"/>
        <end position="285"/>
    </location>
</feature>
<feature type="transmembrane region" description="Helical" evidence="8">
    <location>
        <begin position="12"/>
        <end position="32"/>
    </location>
</feature>
<keyword evidence="3 8" id="KW-0812">Transmembrane</keyword>
<comment type="similarity">
    <text evidence="2 8">Belongs to the lipase maturation factor family.</text>
</comment>
<dbReference type="PANTHER" id="PTHR14463:SF5">
    <property type="entry name" value="LIPASE MATURATION FACTOR 2"/>
    <property type="match status" value="1"/>
</dbReference>
<protein>
    <recommendedName>
        <fullName evidence="8">Lipase maturation factor</fullName>
    </recommendedName>
</protein>
<evidence type="ECO:0000256" key="3">
    <source>
        <dbReference type="ARBA" id="ARBA00022692"/>
    </source>
</evidence>
<dbReference type="InterPro" id="IPR057433">
    <property type="entry name" value="LMF1/2_C"/>
</dbReference>
<sequence length="642" mass="73490">MGRVGVSVPKERFLLCLSFIYLFAFASLYIQLPGLYSEYGVTPIQTLSLSAPKDASDFINNLNVVRLAEFLQLDSYKCLELVTVVGIVLSFLSSFSTAFRTGPVFLALWVLYLSALKVGQTFLWFQWDILLLESGFIAILLSSFGTVISLPRVVASDKIGMWLLRWLLFRLMFSSGVVKLTSDCPTWWGLKALHWHYQSQCIPTPVAWYAHHLPGWIHNLCVAGAFIIEIPLPLLFFVPFRTARLVSFYSQVLLQLSIILTGNYNFFNLLTIALCYSLLKDDDFNPRRRRKWTVSGLLSFAASWFLIISVFGISGYLLNFSISNYSVGASVGFTKKEFAWFVNTSVKYSISFGVAFFCVEVLHSIIIALNARQFWRKLYELIGVIVIGFVGFTILMGSLVPLASLDSTIQLPPQVRQVYKHLQPYYIINSYGLFRRMTGVGGRPELILEAASDPTGPWYEYGFNFKPGRVNRTPPVVIPHQPRLDWQMWFAALTNYRNHPWFMNLIYRLLNQQTEVLELLDPSSLPNNPKYIRAHLYTYHFTDSFDSKDWWKRTFKSEYLPSVTLSSEILRNAVEENGLVGKRRPRPHDPTIVSNFLTRLRNFIGQPRDLSPLIMVCIVLAITKYAFNRADQSVRITNQNKA</sequence>
<dbReference type="Pfam" id="PF06762">
    <property type="entry name" value="LMF1"/>
    <property type="match status" value="1"/>
</dbReference>
<feature type="transmembrane region" description="Helical" evidence="8">
    <location>
        <begin position="81"/>
        <end position="99"/>
    </location>
</feature>
<dbReference type="WBParaSite" id="Smp_026910.1">
    <property type="protein sequence ID" value="Smp_026910.1"/>
    <property type="gene ID" value="Smp_026910"/>
</dbReference>
<keyword evidence="4 8" id="KW-0256">Endoplasmic reticulum</keyword>
<evidence type="ECO:0000256" key="8">
    <source>
        <dbReference type="RuleBase" id="RU361229"/>
    </source>
</evidence>
<dbReference type="Pfam" id="PF25179">
    <property type="entry name" value="LMF1_C"/>
    <property type="match status" value="1"/>
</dbReference>
<evidence type="ECO:0000259" key="9">
    <source>
        <dbReference type="Pfam" id="PF06762"/>
    </source>
</evidence>
<feature type="transmembrane region" description="Helical" evidence="8">
    <location>
        <begin position="348"/>
        <end position="369"/>
    </location>
</feature>
<evidence type="ECO:0000256" key="1">
    <source>
        <dbReference type="ARBA" id="ARBA00004477"/>
    </source>
</evidence>
<dbReference type="InParanoid" id="A0A3Q0KDM3"/>
<reference evidence="11" key="1">
    <citation type="journal article" date="2012" name="PLoS Negl. Trop. Dis.">
        <title>A systematically improved high quality genome and transcriptome of the human blood fluke Schistosoma mansoni.</title>
        <authorList>
            <person name="Protasio A.V."/>
            <person name="Tsai I.J."/>
            <person name="Babbage A."/>
            <person name="Nichol S."/>
            <person name="Hunt M."/>
            <person name="Aslett M.A."/>
            <person name="De Silva N."/>
            <person name="Velarde G.S."/>
            <person name="Anderson T.J."/>
            <person name="Clark R.C."/>
            <person name="Davidson C."/>
            <person name="Dillon G.P."/>
            <person name="Holroyd N.E."/>
            <person name="LoVerde P.T."/>
            <person name="Lloyd C."/>
            <person name="McQuillan J."/>
            <person name="Oliveira G."/>
            <person name="Otto T.D."/>
            <person name="Parker-Manuel S.J."/>
            <person name="Quail M.A."/>
            <person name="Wilson R.A."/>
            <person name="Zerlotini A."/>
            <person name="Dunne D.W."/>
            <person name="Berriman M."/>
        </authorList>
    </citation>
    <scope>NUCLEOTIDE SEQUENCE [LARGE SCALE GENOMIC DNA]</scope>
    <source>
        <strain evidence="11">Puerto Rican</strain>
    </source>
</reference>